<name>A0A0N0IU05_CHRID</name>
<dbReference type="Proteomes" id="UP000037953">
    <property type="component" value="Unassembled WGS sequence"/>
</dbReference>
<comment type="caution">
    <text evidence="1">The sequence shown here is derived from an EMBL/GenBank/DDBJ whole genome shotgun (WGS) entry which is preliminary data.</text>
</comment>
<evidence type="ECO:0000313" key="1">
    <source>
        <dbReference type="EMBL" id="KPE49182.1"/>
    </source>
</evidence>
<dbReference type="RefSeq" id="WP_062703236.1">
    <property type="nucleotide sequence ID" value="NZ_LJOD01000022.1"/>
</dbReference>
<sequence length="155" mass="18280">MGQTLVEYEKDKGFRIAETMMQLVLHYILQEMEKPEHLIPNKSDLLEDTKFHINGYSGGHMYFSLFDEISSPADEQIMIQILNNVKTTLQNKGSLISVEELMSIPTDDFTLKYILDKKPFPTAELIRVMDALIQMLERTWPYKDYEMDLNWKYFD</sequence>
<evidence type="ECO:0000313" key="2">
    <source>
        <dbReference type="Proteomes" id="UP000037953"/>
    </source>
</evidence>
<gene>
    <name evidence="1" type="ORF">AOB46_21420</name>
</gene>
<reference evidence="2" key="2">
    <citation type="submission" date="2015-09" db="EMBL/GenBank/DDBJ databases">
        <title>Draft genome sequence of a multidrug-resistant Chryseobacterium indologenes isolate from Malaysia.</title>
        <authorList>
            <person name="Yu C.Y."/>
            <person name="Ang G.Y."/>
            <person name="Chan K.-G."/>
        </authorList>
    </citation>
    <scope>NUCLEOTIDE SEQUENCE [LARGE SCALE GENOMIC DNA]</scope>
    <source>
        <strain evidence="2">CI_885</strain>
    </source>
</reference>
<dbReference type="EMBL" id="LJOD01000022">
    <property type="protein sequence ID" value="KPE49182.1"/>
    <property type="molecule type" value="Genomic_DNA"/>
</dbReference>
<proteinExistence type="predicted"/>
<dbReference type="AlphaFoldDB" id="A0A0N0IU05"/>
<organism evidence="1 2">
    <name type="scientific">Chryseobacterium indologenes</name>
    <name type="common">Flavobacterium indologenes</name>
    <dbReference type="NCBI Taxonomy" id="253"/>
    <lineage>
        <taxon>Bacteria</taxon>
        <taxon>Pseudomonadati</taxon>
        <taxon>Bacteroidota</taxon>
        <taxon>Flavobacteriia</taxon>
        <taxon>Flavobacteriales</taxon>
        <taxon>Weeksellaceae</taxon>
        <taxon>Chryseobacterium group</taxon>
        <taxon>Chryseobacterium</taxon>
    </lineage>
</organism>
<protein>
    <submittedName>
        <fullName evidence="1">Uncharacterized protein</fullName>
    </submittedName>
</protein>
<dbReference type="OrthoDB" id="1256404at2"/>
<reference evidence="1 2" key="1">
    <citation type="journal article" date="2015" name="Genom Data">
        <title>Draft genome sequence of a multidrug-resistant Chryseobacterium indologenes isolate from Malaysia.</title>
        <authorList>
            <person name="Yu C.Y."/>
            <person name="Ang G.Y."/>
            <person name="Cheng H.J."/>
            <person name="Cheong Y.M."/>
            <person name="Yin W.F."/>
            <person name="Chan K.G."/>
        </authorList>
    </citation>
    <scope>NUCLEOTIDE SEQUENCE [LARGE SCALE GENOMIC DNA]</scope>
    <source>
        <strain evidence="1 2">CI_885</strain>
    </source>
</reference>
<accession>A0A0N0IU05</accession>
<dbReference type="PATRIC" id="fig|253.9.peg.2693"/>